<dbReference type="AlphaFoldDB" id="A0A1H0CTD2"/>
<keyword evidence="2" id="KW-0285">Flavoprotein</keyword>
<evidence type="ECO:0000313" key="7">
    <source>
        <dbReference type="EMBL" id="SDN61124.1"/>
    </source>
</evidence>
<evidence type="ECO:0000256" key="5">
    <source>
        <dbReference type="ARBA" id="ARBA00023033"/>
    </source>
</evidence>
<dbReference type="SUPFAM" id="SSF54373">
    <property type="entry name" value="FAD-linked reductases, C-terminal domain"/>
    <property type="match status" value="1"/>
</dbReference>
<dbReference type="Proteomes" id="UP000242957">
    <property type="component" value="Unassembled WGS sequence"/>
</dbReference>
<dbReference type="RefSeq" id="WP_084314290.1">
    <property type="nucleotide sequence ID" value="NZ_FNIJ01000004.1"/>
</dbReference>
<keyword evidence="3" id="KW-0274">FAD</keyword>
<reference evidence="8" key="1">
    <citation type="submission" date="2016-10" db="EMBL/GenBank/DDBJ databases">
        <authorList>
            <person name="Varghese N."/>
            <person name="Submissions S."/>
        </authorList>
    </citation>
    <scope>NUCLEOTIDE SEQUENCE [LARGE SCALE GENOMIC DNA]</scope>
    <source>
        <strain evidence="8">JCM 21621</strain>
    </source>
</reference>
<dbReference type="PANTHER" id="PTHR13789:SF318">
    <property type="entry name" value="GERANYLGERANYL DIPHOSPHATE REDUCTASE"/>
    <property type="match status" value="1"/>
</dbReference>
<dbReference type="InterPro" id="IPR002938">
    <property type="entry name" value="FAD-bd"/>
</dbReference>
<gene>
    <name evidence="7" type="ORF">SAMN05216193_10416</name>
</gene>
<evidence type="ECO:0000259" key="6">
    <source>
        <dbReference type="Pfam" id="PF01494"/>
    </source>
</evidence>
<organism evidence="7 8">
    <name type="scientific">Pseudomonas jinjuensis</name>
    <dbReference type="NCBI Taxonomy" id="198616"/>
    <lineage>
        <taxon>Bacteria</taxon>
        <taxon>Pseudomonadati</taxon>
        <taxon>Pseudomonadota</taxon>
        <taxon>Gammaproteobacteria</taxon>
        <taxon>Pseudomonadales</taxon>
        <taxon>Pseudomonadaceae</taxon>
        <taxon>Pseudomonas</taxon>
    </lineage>
</organism>
<dbReference type="Gene3D" id="3.50.50.60">
    <property type="entry name" value="FAD/NAD(P)-binding domain"/>
    <property type="match status" value="1"/>
</dbReference>
<dbReference type="GO" id="GO:0004497">
    <property type="term" value="F:monooxygenase activity"/>
    <property type="evidence" value="ECO:0007669"/>
    <property type="project" value="UniProtKB-KW"/>
</dbReference>
<evidence type="ECO:0000256" key="4">
    <source>
        <dbReference type="ARBA" id="ARBA00023002"/>
    </source>
</evidence>
<dbReference type="GO" id="GO:0071949">
    <property type="term" value="F:FAD binding"/>
    <property type="evidence" value="ECO:0007669"/>
    <property type="project" value="InterPro"/>
</dbReference>
<accession>A0A1H0CTD2</accession>
<evidence type="ECO:0000256" key="2">
    <source>
        <dbReference type="ARBA" id="ARBA00022630"/>
    </source>
</evidence>
<evidence type="ECO:0000256" key="1">
    <source>
        <dbReference type="ARBA" id="ARBA00001974"/>
    </source>
</evidence>
<keyword evidence="8" id="KW-1185">Reference proteome</keyword>
<evidence type="ECO:0000313" key="8">
    <source>
        <dbReference type="Proteomes" id="UP000242957"/>
    </source>
</evidence>
<name>A0A1H0CTD2_9PSED</name>
<dbReference type="OrthoDB" id="9782160at2"/>
<comment type="cofactor">
    <cofactor evidence="1">
        <name>FAD</name>
        <dbReference type="ChEBI" id="CHEBI:57692"/>
    </cofactor>
</comment>
<feature type="domain" description="FAD-binding" evidence="6">
    <location>
        <begin position="3"/>
        <end position="322"/>
    </location>
</feature>
<dbReference type="EMBL" id="FNIJ01000004">
    <property type="protein sequence ID" value="SDN61124.1"/>
    <property type="molecule type" value="Genomic_DNA"/>
</dbReference>
<keyword evidence="5" id="KW-0503">Monooxygenase</keyword>
<dbReference type="InterPro" id="IPR036188">
    <property type="entry name" value="FAD/NAD-bd_sf"/>
</dbReference>
<dbReference type="PRINTS" id="PR00420">
    <property type="entry name" value="RNGMNOXGNASE"/>
</dbReference>
<dbReference type="STRING" id="198616.SAMN05216193_10416"/>
<sequence>MDLPIIVVGGGLGGLSLALALGQKGRRVHILEQAPQISPIGYGIQLGPNVFKAFDRLGISETVKAAADFPLSLVMPDAESGQTLAQVPLKSEKFHRRFDNPYIVIHRADIHNILLEACRRTPGIELTVNATAVQFEDRGRDGVCVTCADGRRFDGAALIGADGLNSRIRSHVAGEAPARAVGYVAHRTIIDMKDVPADLPHQHDVVLWAGPGYHVVHYPLRNRSIFNIVAVFKDPAPGHGDLRVTHEEDVRHVYAEAHPALKKLLSMMDLERRWVLADRDPIRQWTRGRVALLGDAVHPTLQSLAQGAGMAIEDAVCLADLLHGMDYDYERAFREYPRRRLVRSARIQLGSRELWEFYHAEGIAREVRDAGLKERGEDDYYDCLEWIWKGDPSLVQA</sequence>
<dbReference type="Pfam" id="PF01494">
    <property type="entry name" value="FAD_binding_3"/>
    <property type="match status" value="1"/>
</dbReference>
<evidence type="ECO:0000256" key="3">
    <source>
        <dbReference type="ARBA" id="ARBA00022827"/>
    </source>
</evidence>
<dbReference type="PANTHER" id="PTHR13789">
    <property type="entry name" value="MONOOXYGENASE"/>
    <property type="match status" value="1"/>
</dbReference>
<dbReference type="InterPro" id="IPR050493">
    <property type="entry name" value="FAD-dep_Monooxygenase_BioMet"/>
</dbReference>
<protein>
    <submittedName>
        <fullName evidence="7">Salicylate hydroxylase</fullName>
    </submittedName>
</protein>
<dbReference type="SUPFAM" id="SSF51905">
    <property type="entry name" value="FAD/NAD(P)-binding domain"/>
    <property type="match status" value="1"/>
</dbReference>
<proteinExistence type="predicted"/>
<keyword evidence="4" id="KW-0560">Oxidoreductase</keyword>